<evidence type="ECO:0000313" key="9">
    <source>
        <dbReference type="Proteomes" id="UP000020766"/>
    </source>
</evidence>
<dbReference type="Proteomes" id="UP000020766">
    <property type="component" value="Unassembled WGS sequence"/>
</dbReference>
<dbReference type="GO" id="GO:0008360">
    <property type="term" value="P:regulation of cell shape"/>
    <property type="evidence" value="ECO:0007669"/>
    <property type="project" value="UniProtKB-KW"/>
</dbReference>
<keyword evidence="9" id="KW-1185">Reference proteome</keyword>
<comment type="caution">
    <text evidence="8">The sequence shown here is derived from an EMBL/GenBank/DDBJ whole genome shotgun (WGS) entry which is preliminary data.</text>
</comment>
<dbReference type="InterPro" id="IPR042175">
    <property type="entry name" value="Cell/Rod_MreC_2"/>
</dbReference>
<dbReference type="PIRSF" id="PIRSF038471">
    <property type="entry name" value="MreC"/>
    <property type="match status" value="1"/>
</dbReference>
<evidence type="ECO:0000313" key="8">
    <source>
        <dbReference type="EMBL" id="EXU79290.1"/>
    </source>
</evidence>
<dbReference type="GO" id="GO:0005886">
    <property type="term" value="C:plasma membrane"/>
    <property type="evidence" value="ECO:0007669"/>
    <property type="project" value="TreeGrafter"/>
</dbReference>
<organism evidence="8 9">
    <name type="scientific">Comamonas aquatica DA1877</name>
    <dbReference type="NCBI Taxonomy" id="1457173"/>
    <lineage>
        <taxon>Bacteria</taxon>
        <taxon>Pseudomonadati</taxon>
        <taxon>Pseudomonadota</taxon>
        <taxon>Betaproteobacteria</taxon>
        <taxon>Burkholderiales</taxon>
        <taxon>Comamonadaceae</taxon>
        <taxon>Comamonas</taxon>
    </lineage>
</organism>
<dbReference type="PANTHER" id="PTHR34138:SF1">
    <property type="entry name" value="CELL SHAPE-DETERMINING PROTEIN MREC"/>
    <property type="match status" value="1"/>
</dbReference>
<dbReference type="STRING" id="225991.MA05_00970"/>
<dbReference type="InterPro" id="IPR007221">
    <property type="entry name" value="MreC"/>
</dbReference>
<protein>
    <recommendedName>
        <fullName evidence="2 5">Cell shape-determining protein MreC</fullName>
    </recommendedName>
    <alternativeName>
        <fullName evidence="4 5">Cell shape protein MreC</fullName>
    </alternativeName>
</protein>
<gene>
    <name evidence="8" type="ORF">AX13_05910</name>
</gene>
<dbReference type="PANTHER" id="PTHR34138">
    <property type="entry name" value="CELL SHAPE-DETERMINING PROTEIN MREC"/>
    <property type="match status" value="1"/>
</dbReference>
<comment type="similarity">
    <text evidence="1 5">Belongs to the MreC family.</text>
</comment>
<evidence type="ECO:0000259" key="7">
    <source>
        <dbReference type="Pfam" id="PF04085"/>
    </source>
</evidence>
<dbReference type="InterPro" id="IPR042177">
    <property type="entry name" value="Cell/Rod_1"/>
</dbReference>
<dbReference type="Gene3D" id="2.40.10.340">
    <property type="entry name" value="Rod shape-determining protein MreC, domain 1"/>
    <property type="match status" value="1"/>
</dbReference>
<comment type="function">
    <text evidence="5">Involved in formation and maintenance of cell shape.</text>
</comment>
<sequence length="330" mass="36047">MSLRTLERDAPSLFKHGTSPTTRVLLLSALSVMLMLADVRFKLTEPVRQAVSVVLFPLQWAVMQPVGWLSSGKAYFGDLHAAQAEAVEARRLMTEMTIKAHNAEQLLEENQQLRSLLGLRPRLVVPTVAAEVMYETPDSYTRRVVLDKGQVAGVEPGSPVMDDVGVLGQVTRVQPFSSEVTLLSDRDQVIPVMVERTGVRGVAYGDASNLRTDGMELRFMPNDADVQVGDELVTSGVDGVYMAGLPVARVIEVERRNQSPFLRIYCEPVARLDGARHVMVLTPLNVLKAAHVPEVQPSVPTPQEAKAQREDKSAQRRAGASNLPGPGAQP</sequence>
<dbReference type="Gene3D" id="2.40.10.350">
    <property type="entry name" value="Rod shape-determining protein MreC, domain 2"/>
    <property type="match status" value="1"/>
</dbReference>
<proteinExistence type="inferred from homology"/>
<dbReference type="EMBL" id="JBOK01000018">
    <property type="protein sequence ID" value="EXU79290.1"/>
    <property type="molecule type" value="Genomic_DNA"/>
</dbReference>
<dbReference type="Pfam" id="PF04085">
    <property type="entry name" value="MreC"/>
    <property type="match status" value="1"/>
</dbReference>
<feature type="domain" description="Rod shape-determining protein MreC beta-barrel core" evidence="7">
    <location>
        <begin position="132"/>
        <end position="281"/>
    </location>
</feature>
<accession>A0A014NZI4</accession>
<dbReference type="PATRIC" id="fig|1457173.3.peg.2864"/>
<name>A0A014NZI4_9BURK</name>
<evidence type="ECO:0000256" key="3">
    <source>
        <dbReference type="ARBA" id="ARBA00022960"/>
    </source>
</evidence>
<evidence type="ECO:0000256" key="4">
    <source>
        <dbReference type="ARBA" id="ARBA00032089"/>
    </source>
</evidence>
<evidence type="ECO:0000256" key="2">
    <source>
        <dbReference type="ARBA" id="ARBA00013855"/>
    </source>
</evidence>
<dbReference type="InterPro" id="IPR055342">
    <property type="entry name" value="MreC_beta-barrel_core"/>
</dbReference>
<feature type="region of interest" description="Disordered" evidence="6">
    <location>
        <begin position="294"/>
        <end position="330"/>
    </location>
</feature>
<dbReference type="AlphaFoldDB" id="A0A014NZI4"/>
<reference evidence="8 9" key="1">
    <citation type="submission" date="2014-01" db="EMBL/GenBank/DDBJ databases">
        <title>Interspecies Systems Biology Uncovers Metabolites Affecting C. elegans Gene Expression and Life History Traits.</title>
        <authorList>
            <person name="Watson E."/>
            <person name="Macneil L.T."/>
            <person name="Ritter A.D."/>
            <person name="Yilmaz L.S."/>
            <person name="Rosebrock A.P."/>
            <person name="Caudy A.A."/>
            <person name="Walhout A.J."/>
        </authorList>
    </citation>
    <scope>NUCLEOTIDE SEQUENCE [LARGE SCALE GENOMIC DNA]</scope>
    <source>
        <strain evidence="8 9">DA1877</strain>
    </source>
</reference>
<keyword evidence="3 5" id="KW-0133">Cell shape</keyword>
<evidence type="ECO:0000256" key="1">
    <source>
        <dbReference type="ARBA" id="ARBA00009369"/>
    </source>
</evidence>
<dbReference type="NCBIfam" id="TIGR00219">
    <property type="entry name" value="mreC"/>
    <property type="match status" value="1"/>
</dbReference>
<evidence type="ECO:0000256" key="5">
    <source>
        <dbReference type="PIRNR" id="PIRNR038471"/>
    </source>
</evidence>
<evidence type="ECO:0000256" key="6">
    <source>
        <dbReference type="SAM" id="MobiDB-lite"/>
    </source>
</evidence>
<dbReference type="RefSeq" id="WP_081770795.1">
    <property type="nucleotide sequence ID" value="NZ_JBOK01000018.1"/>
</dbReference>